<dbReference type="AlphaFoldDB" id="A0AAD7MB34"/>
<feature type="transmembrane region" description="Helical" evidence="1">
    <location>
        <begin position="20"/>
        <end position="39"/>
    </location>
</feature>
<evidence type="ECO:0000256" key="1">
    <source>
        <dbReference type="SAM" id="Phobius"/>
    </source>
</evidence>
<comment type="caution">
    <text evidence="2">The sequence shown here is derived from an EMBL/GenBank/DDBJ whole genome shotgun (WGS) entry which is preliminary data.</text>
</comment>
<name>A0AAD7MB34_MYCRO</name>
<evidence type="ECO:0000313" key="2">
    <source>
        <dbReference type="EMBL" id="KAJ7708843.1"/>
    </source>
</evidence>
<gene>
    <name evidence="2" type="ORF">B0H17DRAFT_1264259</name>
</gene>
<keyword evidence="1" id="KW-0812">Transmembrane</keyword>
<accession>A0AAD7MB34</accession>
<keyword evidence="1" id="KW-0472">Membrane</keyword>
<proteinExistence type="predicted"/>
<organism evidence="2 3">
    <name type="scientific">Mycena rosella</name>
    <name type="common">Pink bonnet</name>
    <name type="synonym">Agaricus rosellus</name>
    <dbReference type="NCBI Taxonomy" id="1033263"/>
    <lineage>
        <taxon>Eukaryota</taxon>
        <taxon>Fungi</taxon>
        <taxon>Dikarya</taxon>
        <taxon>Basidiomycota</taxon>
        <taxon>Agaricomycotina</taxon>
        <taxon>Agaricomycetes</taxon>
        <taxon>Agaricomycetidae</taxon>
        <taxon>Agaricales</taxon>
        <taxon>Marasmiineae</taxon>
        <taxon>Mycenaceae</taxon>
        <taxon>Mycena</taxon>
    </lineage>
</organism>
<reference evidence="2" key="1">
    <citation type="submission" date="2023-03" db="EMBL/GenBank/DDBJ databases">
        <title>Massive genome expansion in bonnet fungi (Mycena s.s.) driven by repeated elements and novel gene families across ecological guilds.</title>
        <authorList>
            <consortium name="Lawrence Berkeley National Laboratory"/>
            <person name="Harder C.B."/>
            <person name="Miyauchi S."/>
            <person name="Viragh M."/>
            <person name="Kuo A."/>
            <person name="Thoen E."/>
            <person name="Andreopoulos B."/>
            <person name="Lu D."/>
            <person name="Skrede I."/>
            <person name="Drula E."/>
            <person name="Henrissat B."/>
            <person name="Morin E."/>
            <person name="Kohler A."/>
            <person name="Barry K."/>
            <person name="LaButti K."/>
            <person name="Morin E."/>
            <person name="Salamov A."/>
            <person name="Lipzen A."/>
            <person name="Mereny Z."/>
            <person name="Hegedus B."/>
            <person name="Baldrian P."/>
            <person name="Stursova M."/>
            <person name="Weitz H."/>
            <person name="Taylor A."/>
            <person name="Grigoriev I.V."/>
            <person name="Nagy L.G."/>
            <person name="Martin F."/>
            <person name="Kauserud H."/>
        </authorList>
    </citation>
    <scope>NUCLEOTIDE SEQUENCE</scope>
    <source>
        <strain evidence="2">CBHHK067</strain>
    </source>
</reference>
<keyword evidence="3" id="KW-1185">Reference proteome</keyword>
<feature type="transmembrane region" description="Helical" evidence="1">
    <location>
        <begin position="228"/>
        <end position="250"/>
    </location>
</feature>
<dbReference type="Proteomes" id="UP001221757">
    <property type="component" value="Unassembled WGS sequence"/>
</dbReference>
<keyword evidence="1" id="KW-1133">Transmembrane helix</keyword>
<protein>
    <submittedName>
        <fullName evidence="2">Uncharacterized protein</fullName>
    </submittedName>
</protein>
<feature type="transmembrane region" description="Helical" evidence="1">
    <location>
        <begin position="199"/>
        <end position="222"/>
    </location>
</feature>
<evidence type="ECO:0000313" key="3">
    <source>
        <dbReference type="Proteomes" id="UP001221757"/>
    </source>
</evidence>
<feature type="transmembrane region" description="Helical" evidence="1">
    <location>
        <begin position="115"/>
        <end position="139"/>
    </location>
</feature>
<dbReference type="EMBL" id="JARKIE010000003">
    <property type="protein sequence ID" value="KAJ7708843.1"/>
    <property type="molecule type" value="Genomic_DNA"/>
</dbReference>
<feature type="transmembrane region" description="Helical" evidence="1">
    <location>
        <begin position="167"/>
        <end position="187"/>
    </location>
</feature>
<sequence>MDLPLSEVVAALNSIRMSRYGIIAVYCVSIYEWLDTCIYPSRWNSVKVVYCLCRYYQLLLWPLVVFAYAGDHTASTCAKLTQLVSIFLFPMVRDLRASCVMLMRAYAFTGRNLKILVILLAFYAGLVGISILFFCTHVVPLPDTTFQVLGGTGCFPDYIVPNGGTRLLAASAAMDLLSLSIIAIYCLRIHSTRGSLGRVFISQGLGAFAVVLVVHGVALGIYFWPQNFYNGMGLPYILVISNLMACRLILELRRKALPTETEILRQHSHLVDEALAEPDVWMIQH</sequence>